<gene>
    <name evidence="2" type="ORF">RGQ15_19170</name>
</gene>
<evidence type="ECO:0000313" key="3">
    <source>
        <dbReference type="Proteomes" id="UP001269144"/>
    </source>
</evidence>
<reference evidence="3" key="1">
    <citation type="submission" date="2023-07" db="EMBL/GenBank/DDBJ databases">
        <title>Paracoccus sp. MBLB3053 whole genome sequence.</title>
        <authorList>
            <person name="Hwang C.Y."/>
            <person name="Cho E.-S."/>
            <person name="Seo M.-J."/>
        </authorList>
    </citation>
    <scope>NUCLEOTIDE SEQUENCE [LARGE SCALE GENOMIC DNA]</scope>
    <source>
        <strain evidence="3">MBLB3053</strain>
    </source>
</reference>
<name>A0ABU2HXA8_9RHOB</name>
<feature type="chain" id="PRO_5045803666" description="DUF2147 domain-containing protein" evidence="1">
    <location>
        <begin position="34"/>
        <end position="196"/>
    </location>
</feature>
<evidence type="ECO:0000256" key="1">
    <source>
        <dbReference type="SAM" id="SignalP"/>
    </source>
</evidence>
<evidence type="ECO:0008006" key="4">
    <source>
        <dbReference type="Google" id="ProtNLM"/>
    </source>
</evidence>
<accession>A0ABU2HXA8</accession>
<evidence type="ECO:0000313" key="2">
    <source>
        <dbReference type="EMBL" id="MDS9469690.1"/>
    </source>
</evidence>
<feature type="signal peptide" evidence="1">
    <location>
        <begin position="1"/>
        <end position="33"/>
    </location>
</feature>
<dbReference type="RefSeq" id="WP_311162398.1">
    <property type="nucleotide sequence ID" value="NZ_JAVQLW010000004.1"/>
</dbReference>
<dbReference type="Proteomes" id="UP001269144">
    <property type="component" value="Unassembled WGS sequence"/>
</dbReference>
<comment type="caution">
    <text evidence="2">The sequence shown here is derived from an EMBL/GenBank/DDBJ whole genome shotgun (WGS) entry which is preliminary data.</text>
</comment>
<dbReference type="EMBL" id="JAVQLW010000004">
    <property type="protein sequence ID" value="MDS9469690.1"/>
    <property type="molecule type" value="Genomic_DNA"/>
</dbReference>
<keyword evidence="1" id="KW-0732">Signal</keyword>
<keyword evidence="3" id="KW-1185">Reference proteome</keyword>
<proteinExistence type="predicted"/>
<organism evidence="2 3">
    <name type="scientific">Paracoccus aurantius</name>
    <dbReference type="NCBI Taxonomy" id="3073814"/>
    <lineage>
        <taxon>Bacteria</taxon>
        <taxon>Pseudomonadati</taxon>
        <taxon>Pseudomonadota</taxon>
        <taxon>Alphaproteobacteria</taxon>
        <taxon>Rhodobacterales</taxon>
        <taxon>Paracoccaceae</taxon>
        <taxon>Paracoccus</taxon>
    </lineage>
</organism>
<sequence length="196" mass="21670">MYRAPRKLPKSCRLSALAAALVASSLSAIPAKAYPIDCAILLCLAGGFPASPECAAAKAEMIRRVTPWPIEPPLQLWRCPMGSPGVGGAGTAIQALPPELAYYRDGIELYHIIYGQRRHDGTTEITDRSRIGTYARDGQFTWKGTRIRDAPDWVFSASGVSRNAVLAELGSVRLWRGMLLRWRDHQGNTSEEWVRY</sequence>
<protein>
    <recommendedName>
        <fullName evidence="4">DUF2147 domain-containing protein</fullName>
    </recommendedName>
</protein>